<dbReference type="EMBL" id="JAAKFY010000024">
    <property type="protein sequence ID" value="KAF3836003.1"/>
    <property type="molecule type" value="Genomic_DNA"/>
</dbReference>
<protein>
    <submittedName>
        <fullName evidence="2">Uncharacterized protein</fullName>
    </submittedName>
</protein>
<gene>
    <name evidence="2" type="ORF">F7725_028561</name>
</gene>
<dbReference type="Proteomes" id="UP000518266">
    <property type="component" value="Unassembled WGS sequence"/>
</dbReference>
<feature type="region of interest" description="Disordered" evidence="1">
    <location>
        <begin position="26"/>
        <end position="55"/>
    </location>
</feature>
<sequence>MTILFDGNTAHSFISSSHPPGQIEAMEGLCGSPSDSSKTTSLAAEKSSTSSLPGCEIQHTDTVDSLIDCSLATDQ</sequence>
<evidence type="ECO:0000256" key="1">
    <source>
        <dbReference type="SAM" id="MobiDB-lite"/>
    </source>
</evidence>
<feature type="compositionally biased region" description="Polar residues" evidence="1">
    <location>
        <begin position="33"/>
        <end position="52"/>
    </location>
</feature>
<evidence type="ECO:0000313" key="3">
    <source>
        <dbReference type="Proteomes" id="UP000518266"/>
    </source>
</evidence>
<accession>A0A7J5XGP1</accession>
<proteinExistence type="predicted"/>
<evidence type="ECO:0000313" key="2">
    <source>
        <dbReference type="EMBL" id="KAF3836003.1"/>
    </source>
</evidence>
<dbReference type="AlphaFoldDB" id="A0A7J5XGP1"/>
<comment type="caution">
    <text evidence="2">The sequence shown here is derived from an EMBL/GenBank/DDBJ whole genome shotgun (WGS) entry which is preliminary data.</text>
</comment>
<keyword evidence="3" id="KW-1185">Reference proteome</keyword>
<name>A0A7J5XGP1_DISMA</name>
<reference evidence="2 3" key="1">
    <citation type="submission" date="2020-03" db="EMBL/GenBank/DDBJ databases">
        <title>Dissostichus mawsoni Genome sequencing and assembly.</title>
        <authorList>
            <person name="Park H."/>
        </authorList>
    </citation>
    <scope>NUCLEOTIDE SEQUENCE [LARGE SCALE GENOMIC DNA]</scope>
    <source>
        <strain evidence="2">DM0001</strain>
        <tissue evidence="2">Muscle</tissue>
    </source>
</reference>
<organism evidence="2 3">
    <name type="scientific">Dissostichus mawsoni</name>
    <name type="common">Antarctic cod</name>
    <dbReference type="NCBI Taxonomy" id="36200"/>
    <lineage>
        <taxon>Eukaryota</taxon>
        <taxon>Metazoa</taxon>
        <taxon>Chordata</taxon>
        <taxon>Craniata</taxon>
        <taxon>Vertebrata</taxon>
        <taxon>Euteleostomi</taxon>
        <taxon>Actinopterygii</taxon>
        <taxon>Neopterygii</taxon>
        <taxon>Teleostei</taxon>
        <taxon>Neoteleostei</taxon>
        <taxon>Acanthomorphata</taxon>
        <taxon>Eupercaria</taxon>
        <taxon>Perciformes</taxon>
        <taxon>Notothenioidei</taxon>
        <taxon>Nototheniidae</taxon>
        <taxon>Dissostichus</taxon>
    </lineage>
</organism>